<evidence type="ECO:0000256" key="2">
    <source>
        <dbReference type="SAM" id="SignalP"/>
    </source>
</evidence>
<feature type="compositionally biased region" description="Low complexity" evidence="1">
    <location>
        <begin position="30"/>
        <end position="53"/>
    </location>
</feature>
<accession>A0ABV8C0X0</accession>
<proteinExistence type="predicted"/>
<reference evidence="4" key="1">
    <citation type="journal article" date="2019" name="Int. J. Syst. Evol. Microbiol.">
        <title>The Global Catalogue of Microorganisms (GCM) 10K type strain sequencing project: providing services to taxonomists for standard genome sequencing and annotation.</title>
        <authorList>
            <consortium name="The Broad Institute Genomics Platform"/>
            <consortium name="The Broad Institute Genome Sequencing Center for Infectious Disease"/>
            <person name="Wu L."/>
            <person name="Ma J."/>
        </authorList>
    </citation>
    <scope>NUCLEOTIDE SEQUENCE [LARGE SCALE GENOMIC DNA]</scope>
    <source>
        <strain evidence="4">CGMCC 4.7405</strain>
    </source>
</reference>
<comment type="caution">
    <text evidence="3">The sequence shown here is derived from an EMBL/GenBank/DDBJ whole genome shotgun (WGS) entry which is preliminary data.</text>
</comment>
<dbReference type="PROSITE" id="PS51257">
    <property type="entry name" value="PROKAR_LIPOPROTEIN"/>
    <property type="match status" value="1"/>
</dbReference>
<evidence type="ECO:0000256" key="1">
    <source>
        <dbReference type="SAM" id="MobiDB-lite"/>
    </source>
</evidence>
<feature type="chain" id="PRO_5045062155" description="DUF5666 domain-containing protein" evidence="2">
    <location>
        <begin position="22"/>
        <end position="130"/>
    </location>
</feature>
<keyword evidence="4" id="KW-1185">Reference proteome</keyword>
<dbReference type="EMBL" id="JBHRZI010000026">
    <property type="protein sequence ID" value="MFC3895653.1"/>
    <property type="molecule type" value="Genomic_DNA"/>
</dbReference>
<gene>
    <name evidence="3" type="ORF">ACFOWZ_29610</name>
</gene>
<evidence type="ECO:0008006" key="5">
    <source>
        <dbReference type="Google" id="ProtNLM"/>
    </source>
</evidence>
<feature type="region of interest" description="Disordered" evidence="1">
    <location>
        <begin position="27"/>
        <end position="53"/>
    </location>
</feature>
<keyword evidence="2" id="KW-0732">Signal</keyword>
<sequence length="130" mass="12980">MRGSAAVLLCLTLVTTLAACAGQVPPPQLPASSTPTSDTSTPSIPSPTLLSTSPSRALDVMTVRGTVSTGVEPGCVLLDTGSTQYLLLGADPAIAVAGAQVEVTGKPDPGAMTTCQQGTPFTVVKTQRVG</sequence>
<name>A0ABV8C0X0_9PSEU</name>
<feature type="signal peptide" evidence="2">
    <location>
        <begin position="1"/>
        <end position="21"/>
    </location>
</feature>
<protein>
    <recommendedName>
        <fullName evidence="5">DUF5666 domain-containing protein</fullName>
    </recommendedName>
</protein>
<dbReference type="Proteomes" id="UP001595690">
    <property type="component" value="Unassembled WGS sequence"/>
</dbReference>
<organism evidence="3 4">
    <name type="scientific">Lentzea rhizosphaerae</name>
    <dbReference type="NCBI Taxonomy" id="2041025"/>
    <lineage>
        <taxon>Bacteria</taxon>
        <taxon>Bacillati</taxon>
        <taxon>Actinomycetota</taxon>
        <taxon>Actinomycetes</taxon>
        <taxon>Pseudonocardiales</taxon>
        <taxon>Pseudonocardiaceae</taxon>
        <taxon>Lentzea</taxon>
    </lineage>
</organism>
<evidence type="ECO:0000313" key="3">
    <source>
        <dbReference type="EMBL" id="MFC3895653.1"/>
    </source>
</evidence>
<dbReference type="RefSeq" id="WP_382377183.1">
    <property type="nucleotide sequence ID" value="NZ_JBHRZI010000026.1"/>
</dbReference>
<evidence type="ECO:0000313" key="4">
    <source>
        <dbReference type="Proteomes" id="UP001595690"/>
    </source>
</evidence>